<protein>
    <recommendedName>
        <fullName evidence="8 9">1,4-dihydroxy-2-naphthoate octaprenyltransferase</fullName>
        <shortName evidence="8">DHNA-octaprenyltransferase</shortName>
        <ecNumber evidence="8 9">2.5.1.74</ecNumber>
    </recommendedName>
</protein>
<name>A0A7V8HPD7_9BIFI</name>
<organism evidence="10 11">
    <name type="scientific">Bifidobacterium pullorum</name>
    <dbReference type="NCBI Taxonomy" id="78448"/>
    <lineage>
        <taxon>Bacteria</taxon>
        <taxon>Bacillati</taxon>
        <taxon>Actinomycetota</taxon>
        <taxon>Actinomycetes</taxon>
        <taxon>Bifidobacteriales</taxon>
        <taxon>Bifidobacteriaceae</taxon>
        <taxon>Bifidobacterium</taxon>
    </lineage>
</organism>
<dbReference type="AlphaFoldDB" id="A0A7V8HPD7"/>
<dbReference type="EMBL" id="JGZJ01000010">
    <property type="protein sequence ID" value="KFI80928.1"/>
    <property type="molecule type" value="Genomic_DNA"/>
</dbReference>
<keyword evidence="7 8" id="KW-0472">Membrane</keyword>
<dbReference type="HAMAP" id="MF_01937">
    <property type="entry name" value="MenA_1"/>
    <property type="match status" value="1"/>
</dbReference>
<reference evidence="10 11" key="1">
    <citation type="submission" date="2014-03" db="EMBL/GenBank/DDBJ databases">
        <title>Genomics of Bifidobacteria.</title>
        <authorList>
            <person name="Ventura M."/>
            <person name="Milani C."/>
            <person name="Lugli G.A."/>
        </authorList>
    </citation>
    <scope>NUCLEOTIDE SEQUENCE [LARGE SCALE GENOMIC DNA]</scope>
    <source>
        <strain evidence="10 11">LMG 21816</strain>
    </source>
</reference>
<feature type="transmembrane region" description="Helical" evidence="8">
    <location>
        <begin position="404"/>
        <end position="424"/>
    </location>
</feature>
<dbReference type="EC" id="2.5.1.74" evidence="8 9"/>
<feature type="transmembrane region" description="Helical" evidence="8">
    <location>
        <begin position="204"/>
        <end position="223"/>
    </location>
</feature>
<dbReference type="Pfam" id="PF01040">
    <property type="entry name" value="UbiA"/>
    <property type="match status" value="1"/>
</dbReference>
<comment type="pathway">
    <text evidence="8">Quinol/quinone metabolism; menaquinone biosynthesis; menaquinol from 1,4-dihydroxy-2-naphthoate: step 1/2.</text>
</comment>
<evidence type="ECO:0000256" key="8">
    <source>
        <dbReference type="HAMAP-Rule" id="MF_01937"/>
    </source>
</evidence>
<dbReference type="PANTHER" id="PTHR13929">
    <property type="entry name" value="1,4-DIHYDROXY-2-NAPHTHOATE OCTAPRENYLTRANSFERASE"/>
    <property type="match status" value="1"/>
</dbReference>
<comment type="caution">
    <text evidence="10">The sequence shown here is derived from an EMBL/GenBank/DDBJ whole genome shotgun (WGS) entry which is preliminary data.</text>
</comment>
<dbReference type="GO" id="GO:0005886">
    <property type="term" value="C:plasma membrane"/>
    <property type="evidence" value="ECO:0007669"/>
    <property type="project" value="UniProtKB-SubCell"/>
</dbReference>
<feature type="transmembrane region" description="Helical" evidence="8">
    <location>
        <begin position="306"/>
        <end position="332"/>
    </location>
</feature>
<keyword evidence="3 8" id="KW-1003">Cell membrane</keyword>
<keyword evidence="6 8" id="KW-1133">Transmembrane helix</keyword>
<evidence type="ECO:0000256" key="4">
    <source>
        <dbReference type="ARBA" id="ARBA00022679"/>
    </source>
</evidence>
<dbReference type="GO" id="GO:0009234">
    <property type="term" value="P:menaquinone biosynthetic process"/>
    <property type="evidence" value="ECO:0007669"/>
    <property type="project" value="UniProtKB-UniRule"/>
</dbReference>
<gene>
    <name evidence="8" type="primary">menA</name>
    <name evidence="10" type="ORF">BPULL_0471</name>
</gene>
<dbReference type="CDD" id="cd13962">
    <property type="entry name" value="PT_UbiA_UBIAD1"/>
    <property type="match status" value="1"/>
</dbReference>
<comment type="catalytic activity">
    <reaction evidence="8">
        <text>an all-trans-polyprenyl diphosphate + 1,4-dihydroxy-2-naphthoate + H(+) = a 2-demethylmenaquinol + CO2 + diphosphate</text>
        <dbReference type="Rhea" id="RHEA:26478"/>
        <dbReference type="Rhea" id="RHEA-COMP:9563"/>
        <dbReference type="Rhea" id="RHEA-COMP:9564"/>
        <dbReference type="ChEBI" id="CHEBI:11173"/>
        <dbReference type="ChEBI" id="CHEBI:15378"/>
        <dbReference type="ChEBI" id="CHEBI:16526"/>
        <dbReference type="ChEBI" id="CHEBI:33019"/>
        <dbReference type="ChEBI" id="CHEBI:55437"/>
        <dbReference type="ChEBI" id="CHEBI:58914"/>
        <dbReference type="EC" id="2.5.1.74"/>
    </reaction>
</comment>
<keyword evidence="5 8" id="KW-0812">Transmembrane</keyword>
<proteinExistence type="inferred from homology"/>
<feature type="transmembrane region" description="Helical" evidence="8">
    <location>
        <begin position="179"/>
        <end position="198"/>
    </location>
</feature>
<evidence type="ECO:0000256" key="5">
    <source>
        <dbReference type="ARBA" id="ARBA00022692"/>
    </source>
</evidence>
<dbReference type="InterPro" id="IPR004657">
    <property type="entry name" value="MenA"/>
</dbReference>
<dbReference type="Proteomes" id="UP000029109">
    <property type="component" value="Unassembled WGS sequence"/>
</dbReference>
<dbReference type="NCBIfam" id="TIGR00751">
    <property type="entry name" value="menA"/>
    <property type="match status" value="1"/>
</dbReference>
<feature type="transmembrane region" description="Helical" evidence="8">
    <location>
        <begin position="376"/>
        <end position="397"/>
    </location>
</feature>
<dbReference type="PANTHER" id="PTHR13929:SF0">
    <property type="entry name" value="UBIA PRENYLTRANSFERASE DOMAIN-CONTAINING PROTEIN 1"/>
    <property type="match status" value="1"/>
</dbReference>
<dbReference type="InterPro" id="IPR026046">
    <property type="entry name" value="UBIAD1"/>
</dbReference>
<evidence type="ECO:0000256" key="7">
    <source>
        <dbReference type="ARBA" id="ARBA00023136"/>
    </source>
</evidence>
<sequence length="425" mass="43632">MAAVGTGCSGPDAGDIHPLREHGGMGIAIWLKGMRPQTLPASVAPVAIGAAAAWTSVRQLGVCALIYPAPESCAINRATQATLESRFWPLAILCTLVALFLQIAVNFANDYSDGVRGVDEGRGAASPALPASPASSSSAVPTGTPPVAVVLSGRRDGIAATSIHAPARLVASGVPPKRVLTSAGTAAALACLCGLAIVVITGHWWLLAVGVCCLLAGWCYTGGRHPYGYTGLGELFVFVFFGLVAVLGTQFVLCGTVTATGVLGVVQAGLLSCVLLMVNNLRDVDSDRVHGKRTLAVRLGERRARILAVASYAIAFVPVAVMALVPLVLSALSLVGLPCWWRTSSWVGVNASGEQESGSSGEWACALPSPPDTLTWAMAAYGVVCLAIAALTIRAMLRRDHAHALPLVGLSLLVCAVGYVGLAAI</sequence>
<dbReference type="GO" id="GO:0042371">
    <property type="term" value="P:vitamin K biosynthetic process"/>
    <property type="evidence" value="ECO:0007669"/>
    <property type="project" value="TreeGrafter"/>
</dbReference>
<comment type="subcellular location">
    <subcellularLocation>
        <location evidence="8">Cell membrane</location>
        <topology evidence="8">Multi-pass membrane protein</topology>
    </subcellularLocation>
    <subcellularLocation>
        <location evidence="1">Membrane</location>
        <topology evidence="1">Multi-pass membrane protein</topology>
    </subcellularLocation>
</comment>
<dbReference type="GO" id="GO:0046428">
    <property type="term" value="F:1,4-dihydroxy-2-naphthoate polyprenyltransferase activity"/>
    <property type="evidence" value="ECO:0007669"/>
    <property type="project" value="UniProtKB-UniRule"/>
</dbReference>
<evidence type="ECO:0000256" key="9">
    <source>
        <dbReference type="NCBIfam" id="TIGR00751"/>
    </source>
</evidence>
<comment type="function">
    <text evidence="8">Conversion of 1,4-dihydroxy-2-naphthoate (DHNA) to demethylmenaquinone (DMK).</text>
</comment>
<keyword evidence="2 8" id="KW-0474">Menaquinone biosynthesis</keyword>
<dbReference type="InterPro" id="IPR000537">
    <property type="entry name" value="UbiA_prenyltransferase"/>
</dbReference>
<evidence type="ECO:0000313" key="11">
    <source>
        <dbReference type="Proteomes" id="UP000029109"/>
    </source>
</evidence>
<comment type="similarity">
    <text evidence="8">Belongs to the MenA family. Type 1 subfamily.</text>
</comment>
<feature type="transmembrane region" description="Helical" evidence="8">
    <location>
        <begin position="235"/>
        <end position="253"/>
    </location>
</feature>
<evidence type="ECO:0000256" key="1">
    <source>
        <dbReference type="ARBA" id="ARBA00004141"/>
    </source>
</evidence>
<evidence type="ECO:0000256" key="3">
    <source>
        <dbReference type="ARBA" id="ARBA00022475"/>
    </source>
</evidence>
<keyword evidence="4 8" id="KW-0808">Transferase</keyword>
<dbReference type="UniPathway" id="UPA00079">
    <property type="reaction ID" value="UER00168"/>
</dbReference>
<feature type="transmembrane region" description="Helical" evidence="8">
    <location>
        <begin position="87"/>
        <end position="108"/>
    </location>
</feature>
<evidence type="ECO:0000256" key="2">
    <source>
        <dbReference type="ARBA" id="ARBA00022428"/>
    </source>
</evidence>
<evidence type="ECO:0000313" key="10">
    <source>
        <dbReference type="EMBL" id="KFI80928.1"/>
    </source>
</evidence>
<feature type="transmembrane region" description="Helical" evidence="8">
    <location>
        <begin position="259"/>
        <end position="278"/>
    </location>
</feature>
<evidence type="ECO:0000256" key="6">
    <source>
        <dbReference type="ARBA" id="ARBA00022989"/>
    </source>
</evidence>
<accession>A0A7V8HPD7</accession>